<keyword evidence="2" id="KW-1185">Reference proteome</keyword>
<reference evidence="1" key="1">
    <citation type="submission" date="2022-04" db="EMBL/GenBank/DDBJ databases">
        <title>Chromosome-scale genome assembly of Holotrichia oblita Faldermann.</title>
        <authorList>
            <person name="Rongchong L."/>
        </authorList>
    </citation>
    <scope>NUCLEOTIDE SEQUENCE</scope>
    <source>
        <strain evidence="1">81SQS9</strain>
    </source>
</reference>
<dbReference type="EMBL" id="CM043018">
    <property type="protein sequence ID" value="KAI4462527.1"/>
    <property type="molecule type" value="Genomic_DNA"/>
</dbReference>
<evidence type="ECO:0000313" key="2">
    <source>
        <dbReference type="Proteomes" id="UP001056778"/>
    </source>
</evidence>
<protein>
    <submittedName>
        <fullName evidence="1">Uncharacterized protein</fullName>
    </submittedName>
</protein>
<accession>A0ACB9T6W5</accession>
<organism evidence="1 2">
    <name type="scientific">Holotrichia oblita</name>
    <name type="common">Chafer beetle</name>
    <dbReference type="NCBI Taxonomy" id="644536"/>
    <lineage>
        <taxon>Eukaryota</taxon>
        <taxon>Metazoa</taxon>
        <taxon>Ecdysozoa</taxon>
        <taxon>Arthropoda</taxon>
        <taxon>Hexapoda</taxon>
        <taxon>Insecta</taxon>
        <taxon>Pterygota</taxon>
        <taxon>Neoptera</taxon>
        <taxon>Endopterygota</taxon>
        <taxon>Coleoptera</taxon>
        <taxon>Polyphaga</taxon>
        <taxon>Scarabaeiformia</taxon>
        <taxon>Scarabaeidae</taxon>
        <taxon>Melolonthinae</taxon>
        <taxon>Holotrichia</taxon>
    </lineage>
</organism>
<evidence type="ECO:0000313" key="1">
    <source>
        <dbReference type="EMBL" id="KAI4462527.1"/>
    </source>
</evidence>
<sequence>MLTKAQILSIHTLHTDLPCYRRSRHPKTDKRVRQGSRSLASRGADKELPRLQVPITLRQCALIEFDECHQGDVEFDGLHRDLPLPPTEEQSRHVDICQFAGKDHPLVPTDVEPEDRHTQPEI</sequence>
<comment type="caution">
    <text evidence="1">The sequence shown here is derived from an EMBL/GenBank/DDBJ whole genome shotgun (WGS) entry which is preliminary data.</text>
</comment>
<gene>
    <name evidence="1" type="ORF">MML48_4g00007281</name>
</gene>
<proteinExistence type="predicted"/>
<name>A0ACB9T6W5_HOLOL</name>
<dbReference type="Proteomes" id="UP001056778">
    <property type="component" value="Chromosome 4"/>
</dbReference>